<dbReference type="SUPFAM" id="SSF53474">
    <property type="entry name" value="alpha/beta-Hydrolases"/>
    <property type="match status" value="1"/>
</dbReference>
<evidence type="ECO:0000256" key="3">
    <source>
        <dbReference type="SAM" id="MobiDB-lite"/>
    </source>
</evidence>
<dbReference type="EMBL" id="BTSX01000004">
    <property type="protein sequence ID" value="GMS93105.1"/>
    <property type="molecule type" value="Genomic_DNA"/>
</dbReference>
<dbReference type="AlphaFoldDB" id="A0AAV5TGL3"/>
<feature type="non-terminal residue" evidence="4">
    <location>
        <position position="322"/>
    </location>
</feature>
<evidence type="ECO:0000313" key="4">
    <source>
        <dbReference type="EMBL" id="GMS93105.1"/>
    </source>
</evidence>
<dbReference type="Gene3D" id="3.40.50.1820">
    <property type="entry name" value="alpha/beta hydrolase"/>
    <property type="match status" value="1"/>
</dbReference>
<reference evidence="4" key="1">
    <citation type="submission" date="2023-10" db="EMBL/GenBank/DDBJ databases">
        <title>Genome assembly of Pristionchus species.</title>
        <authorList>
            <person name="Yoshida K."/>
            <person name="Sommer R.J."/>
        </authorList>
    </citation>
    <scope>NUCLEOTIDE SEQUENCE</scope>
    <source>
        <strain evidence="4">RS0144</strain>
    </source>
</reference>
<dbReference type="InterPro" id="IPR029058">
    <property type="entry name" value="AB_hydrolase_fold"/>
</dbReference>
<dbReference type="Gene3D" id="6.10.250.940">
    <property type="match status" value="1"/>
</dbReference>
<evidence type="ECO:0000256" key="1">
    <source>
        <dbReference type="ARBA" id="ARBA00009431"/>
    </source>
</evidence>
<protein>
    <recommendedName>
        <fullName evidence="2">Carboxypeptidase</fullName>
        <ecNumber evidence="2">3.4.16.-</ecNumber>
    </recommendedName>
</protein>
<accession>A0AAV5TGL3</accession>
<dbReference type="InterPro" id="IPR018202">
    <property type="entry name" value="Ser_caboxypep_ser_AS"/>
</dbReference>
<gene>
    <name evidence="4" type="ORF">PENTCL1PPCAC_15280</name>
</gene>
<dbReference type="EC" id="3.4.16.-" evidence="2"/>
<dbReference type="PRINTS" id="PR00724">
    <property type="entry name" value="CRBOXYPTASEC"/>
</dbReference>
<dbReference type="Pfam" id="PF00450">
    <property type="entry name" value="Peptidase_S10"/>
    <property type="match status" value="1"/>
</dbReference>
<comment type="caution">
    <text evidence="4">The sequence shown here is derived from an EMBL/GenBank/DDBJ whole genome shotgun (WGS) entry which is preliminary data.</text>
</comment>
<comment type="similarity">
    <text evidence="1 2">Belongs to the peptidase S10 family.</text>
</comment>
<keyword evidence="5" id="KW-1185">Reference proteome</keyword>
<feature type="region of interest" description="Disordered" evidence="3">
    <location>
        <begin position="1"/>
        <end position="25"/>
    </location>
</feature>
<keyword evidence="2" id="KW-0645">Protease</keyword>
<keyword evidence="2" id="KW-0121">Carboxypeptidase</keyword>
<dbReference type="GO" id="GO:0004185">
    <property type="term" value="F:serine-type carboxypeptidase activity"/>
    <property type="evidence" value="ECO:0007669"/>
    <property type="project" value="UniProtKB-UniRule"/>
</dbReference>
<evidence type="ECO:0000313" key="5">
    <source>
        <dbReference type="Proteomes" id="UP001432027"/>
    </source>
</evidence>
<organism evidence="4 5">
    <name type="scientific">Pristionchus entomophagus</name>
    <dbReference type="NCBI Taxonomy" id="358040"/>
    <lineage>
        <taxon>Eukaryota</taxon>
        <taxon>Metazoa</taxon>
        <taxon>Ecdysozoa</taxon>
        <taxon>Nematoda</taxon>
        <taxon>Chromadorea</taxon>
        <taxon>Rhabditida</taxon>
        <taxon>Rhabditina</taxon>
        <taxon>Diplogasteromorpha</taxon>
        <taxon>Diplogasteroidea</taxon>
        <taxon>Neodiplogasteridae</taxon>
        <taxon>Pristionchus</taxon>
    </lineage>
</organism>
<keyword evidence="2" id="KW-0378">Hydrolase</keyword>
<dbReference type="PANTHER" id="PTHR11802:SF480">
    <property type="entry name" value="CARBOXYPEPTIDASE"/>
    <property type="match status" value="1"/>
</dbReference>
<name>A0AAV5TGL3_9BILA</name>
<evidence type="ECO:0000256" key="2">
    <source>
        <dbReference type="RuleBase" id="RU361156"/>
    </source>
</evidence>
<feature type="non-terminal residue" evidence="4">
    <location>
        <position position="1"/>
    </location>
</feature>
<sequence length="322" mass="36142">NGGPGCSSISGALKENGPFHPTRDGEHLQENVFSWNKIANVLYIDSPRDVGYSYRDSTEEPDSVYNNTKTTDDLVIALQSFVDAYPNYKSRDFFVTGESYGGIYIPQLVDALIPTNSVQLNLKGFAIGNGLMRLSDSFNSDFDLMFYRGMIGKQEFDSLYDCCTASGQIADLLNCDFSYFIDVPDSGDLNPKQFDDKTMQDCANHVAKLGNYVWNSRNIPYNTYQDCYAGKPGTQSRRVQKSALNAAKSYQNYEGDFYDQGANQFADSTDAMGGFQCYMDDATTKYLNIPQVRQALHIHDGAAKNWEDCRDLGYVQNEWDMT</sequence>
<dbReference type="GO" id="GO:0006508">
    <property type="term" value="P:proteolysis"/>
    <property type="evidence" value="ECO:0007669"/>
    <property type="project" value="UniProtKB-KW"/>
</dbReference>
<dbReference type="PROSITE" id="PS00131">
    <property type="entry name" value="CARBOXYPEPT_SER_SER"/>
    <property type="match status" value="1"/>
</dbReference>
<dbReference type="InterPro" id="IPR001563">
    <property type="entry name" value="Peptidase_S10"/>
</dbReference>
<proteinExistence type="inferred from homology"/>
<dbReference type="Proteomes" id="UP001432027">
    <property type="component" value="Unassembled WGS sequence"/>
</dbReference>
<dbReference type="PANTHER" id="PTHR11802">
    <property type="entry name" value="SERINE PROTEASE FAMILY S10 SERINE CARBOXYPEPTIDASE"/>
    <property type="match status" value="1"/>
</dbReference>